<sequence>MPDAPETRWKWQIWSTGGDRVVSVARDADGGRAGCDKRSLEADGKRQLSSLALELMANAIAKDQIDPSHQLRLVPHVMASFGMFCLLHESLDELAIDRLTMIDEMEDFLFRIGRWSEAYEMQVFHFRKTEKMLGKEHPDTLGSMNNLALMLSSQGKYDEVEEMHR</sequence>
<proteinExistence type="predicted"/>
<dbReference type="Pfam" id="PF13374">
    <property type="entry name" value="TPR_10"/>
    <property type="match status" value="1"/>
</dbReference>
<reference evidence="1" key="1">
    <citation type="submission" date="2021-03" db="EMBL/GenBank/DDBJ databases">
        <authorList>
            <person name="Tagirdzhanova G."/>
        </authorList>
    </citation>
    <scope>NUCLEOTIDE SEQUENCE</scope>
</reference>
<dbReference type="Gene3D" id="1.25.40.10">
    <property type="entry name" value="Tetratricopeptide repeat domain"/>
    <property type="match status" value="1"/>
</dbReference>
<evidence type="ECO:0000313" key="1">
    <source>
        <dbReference type="EMBL" id="CAF9933851.1"/>
    </source>
</evidence>
<accession>A0A8H3FX27</accession>
<evidence type="ECO:0000313" key="2">
    <source>
        <dbReference type="Proteomes" id="UP000664203"/>
    </source>
</evidence>
<dbReference type="Proteomes" id="UP000664203">
    <property type="component" value="Unassembled WGS sequence"/>
</dbReference>
<gene>
    <name evidence="1" type="primary">KLC3_1</name>
    <name evidence="1" type="ORF">ALECFALPRED_005768</name>
</gene>
<dbReference type="AlphaFoldDB" id="A0A8H3FX27"/>
<dbReference type="EMBL" id="CAJPDR010000362">
    <property type="protein sequence ID" value="CAF9933851.1"/>
    <property type="molecule type" value="Genomic_DNA"/>
</dbReference>
<dbReference type="OrthoDB" id="5182361at2759"/>
<keyword evidence="2" id="KW-1185">Reference proteome</keyword>
<organism evidence="1 2">
    <name type="scientific">Alectoria fallacina</name>
    <dbReference type="NCBI Taxonomy" id="1903189"/>
    <lineage>
        <taxon>Eukaryota</taxon>
        <taxon>Fungi</taxon>
        <taxon>Dikarya</taxon>
        <taxon>Ascomycota</taxon>
        <taxon>Pezizomycotina</taxon>
        <taxon>Lecanoromycetes</taxon>
        <taxon>OSLEUM clade</taxon>
        <taxon>Lecanoromycetidae</taxon>
        <taxon>Lecanorales</taxon>
        <taxon>Lecanorineae</taxon>
        <taxon>Parmeliaceae</taxon>
        <taxon>Alectoria</taxon>
    </lineage>
</organism>
<name>A0A8H3FX27_9LECA</name>
<comment type="caution">
    <text evidence="1">The sequence shown here is derived from an EMBL/GenBank/DDBJ whole genome shotgun (WGS) entry which is preliminary data.</text>
</comment>
<protein>
    <submittedName>
        <fullName evidence="1">Kinesin light chain 3</fullName>
    </submittedName>
</protein>
<dbReference type="InterPro" id="IPR011990">
    <property type="entry name" value="TPR-like_helical_dom_sf"/>
</dbReference>